<feature type="transmembrane region" description="Helical" evidence="1">
    <location>
        <begin position="130"/>
        <end position="149"/>
    </location>
</feature>
<dbReference type="PANTHER" id="PTHR36435">
    <property type="entry name" value="SLR1288 PROTEIN"/>
    <property type="match status" value="1"/>
</dbReference>
<gene>
    <name evidence="3" type="ORF">SAMN04487909_14055</name>
</gene>
<feature type="transmembrane region" description="Helical" evidence="1">
    <location>
        <begin position="169"/>
        <end position="191"/>
    </location>
</feature>
<dbReference type="InterPro" id="IPR052710">
    <property type="entry name" value="CAAX_protease"/>
</dbReference>
<dbReference type="Proteomes" id="UP000182836">
    <property type="component" value="Unassembled WGS sequence"/>
</dbReference>
<dbReference type="PANTHER" id="PTHR36435:SF1">
    <property type="entry name" value="CAAX AMINO TERMINAL PROTEASE FAMILY PROTEIN"/>
    <property type="match status" value="1"/>
</dbReference>
<protein>
    <recommendedName>
        <fullName evidence="2">CAAX prenyl protease 2/Lysostaphin resistance protein A-like domain-containing protein</fullName>
    </recommendedName>
</protein>
<feature type="transmembrane region" description="Helical" evidence="1">
    <location>
        <begin position="290"/>
        <end position="315"/>
    </location>
</feature>
<feature type="transmembrane region" description="Helical" evidence="1">
    <location>
        <begin position="98"/>
        <end position="118"/>
    </location>
</feature>
<keyword evidence="1" id="KW-0472">Membrane</keyword>
<feature type="transmembrane region" description="Helical" evidence="1">
    <location>
        <begin position="56"/>
        <end position="78"/>
    </location>
</feature>
<evidence type="ECO:0000313" key="4">
    <source>
        <dbReference type="Proteomes" id="UP000182836"/>
    </source>
</evidence>
<feature type="transmembrane region" description="Helical" evidence="1">
    <location>
        <begin position="12"/>
        <end position="36"/>
    </location>
</feature>
<keyword evidence="1" id="KW-0812">Transmembrane</keyword>
<reference evidence="3 4" key="1">
    <citation type="submission" date="2016-10" db="EMBL/GenBank/DDBJ databases">
        <authorList>
            <person name="de Groot N.N."/>
        </authorList>
    </citation>
    <scope>NUCLEOTIDE SEQUENCE [LARGE SCALE GENOMIC DNA]</scope>
    <source>
        <strain evidence="3 4">DSM 2895</strain>
    </source>
</reference>
<organism evidence="3 4">
    <name type="scientific">Aneurinibacillus migulanus</name>
    <name type="common">Bacillus migulanus</name>
    <dbReference type="NCBI Taxonomy" id="47500"/>
    <lineage>
        <taxon>Bacteria</taxon>
        <taxon>Bacillati</taxon>
        <taxon>Bacillota</taxon>
        <taxon>Bacilli</taxon>
        <taxon>Bacillales</taxon>
        <taxon>Paenibacillaceae</taxon>
        <taxon>Aneurinibacillus group</taxon>
        <taxon>Aneurinibacillus</taxon>
    </lineage>
</organism>
<evidence type="ECO:0000256" key="1">
    <source>
        <dbReference type="SAM" id="Phobius"/>
    </source>
</evidence>
<dbReference type="OrthoDB" id="9782250at2"/>
<dbReference type="AlphaFoldDB" id="A0A1G8ZIZ7"/>
<accession>A0A1G8ZIZ7</accession>
<dbReference type="GO" id="GO:0080120">
    <property type="term" value="P:CAAX-box protein maturation"/>
    <property type="evidence" value="ECO:0007669"/>
    <property type="project" value="UniProtKB-ARBA"/>
</dbReference>
<dbReference type="GO" id="GO:0004175">
    <property type="term" value="F:endopeptidase activity"/>
    <property type="evidence" value="ECO:0007669"/>
    <property type="project" value="UniProtKB-ARBA"/>
</dbReference>
<keyword evidence="1" id="KW-1133">Transmembrane helix</keyword>
<feature type="transmembrane region" description="Helical" evidence="1">
    <location>
        <begin position="252"/>
        <end position="270"/>
    </location>
</feature>
<evidence type="ECO:0000259" key="2">
    <source>
        <dbReference type="Pfam" id="PF02517"/>
    </source>
</evidence>
<name>A0A1G8ZIZ7_ANEMI</name>
<dbReference type="GeneID" id="42308517"/>
<sequence length="316" mass="36388">MNRHERWERIAFYSALLLLIGYMSSLMLEFSSLQWVVTEQGKWRVESSEEPTRMGAIFLLSTLFFSVVPAFLYIPALLKVTRNEFPGWETGVSGKYAIYYFALYQMSYGVIIVLYMFFPYPWFSEQSVGGFVEGFLPQVMMFLFALLLFGNRLHDIGFVRPIKVKQLFFMVILFYLFSTFLLDSIITVPIADYFHFELDSWREEQISGEVIQAKSVSWLAGIAQVLLVGLFVPIAEETMFRGVLQTALTRRFGAILGILGSSLLFGVIHVDPVLFPPLFTMGLMLGFLRYYYGSIWAAVLFHALNNTITVLIYFFQ</sequence>
<feature type="domain" description="CAAX prenyl protease 2/Lysostaphin resistance protein A-like" evidence="2">
    <location>
        <begin position="222"/>
        <end position="308"/>
    </location>
</feature>
<dbReference type="Pfam" id="PF02517">
    <property type="entry name" value="Rce1-like"/>
    <property type="match status" value="1"/>
</dbReference>
<dbReference type="EMBL" id="FNED01000040">
    <property type="protein sequence ID" value="SDK14100.1"/>
    <property type="molecule type" value="Genomic_DNA"/>
</dbReference>
<proteinExistence type="predicted"/>
<dbReference type="InterPro" id="IPR003675">
    <property type="entry name" value="Rce1/LyrA-like_dom"/>
</dbReference>
<dbReference type="RefSeq" id="WP_052520260.1">
    <property type="nucleotide sequence ID" value="NZ_BJOA01000135.1"/>
</dbReference>
<feature type="transmembrane region" description="Helical" evidence="1">
    <location>
        <begin position="211"/>
        <end position="232"/>
    </location>
</feature>
<evidence type="ECO:0000313" key="3">
    <source>
        <dbReference type="EMBL" id="SDK14100.1"/>
    </source>
</evidence>